<dbReference type="PANTHER" id="PTHR22753:SF14">
    <property type="entry name" value="MONOACYLGLYCEROL_DIACYLGLYCEROL O-ACYLTRANSFERASE"/>
    <property type="match status" value="1"/>
</dbReference>
<organism evidence="2 3">
    <name type="scientific">Alcanivorax quisquiliarum</name>
    <dbReference type="NCBI Taxonomy" id="2933565"/>
    <lineage>
        <taxon>Bacteria</taxon>
        <taxon>Pseudomonadati</taxon>
        <taxon>Pseudomonadota</taxon>
        <taxon>Gammaproteobacteria</taxon>
        <taxon>Oceanospirillales</taxon>
        <taxon>Alcanivoracaceae</taxon>
        <taxon>Alcanivorax</taxon>
    </lineage>
</organism>
<accession>A0ABT0E3G7</accession>
<reference evidence="2" key="1">
    <citation type="submission" date="2022-04" db="EMBL/GenBank/DDBJ databases">
        <title>Alcanivorax sp. CY1518 draft genome sequence.</title>
        <authorList>
            <person name="Zhao G."/>
            <person name="An M."/>
        </authorList>
    </citation>
    <scope>NUCLEOTIDE SEQUENCE</scope>
    <source>
        <strain evidence="2">CY1518</strain>
    </source>
</reference>
<feature type="domain" description="Phospholipid/glycerol acyltransferase" evidence="1">
    <location>
        <begin position="28"/>
        <end position="145"/>
    </location>
</feature>
<dbReference type="CDD" id="cd07987">
    <property type="entry name" value="LPLAT_MGAT-like"/>
    <property type="match status" value="1"/>
</dbReference>
<dbReference type="SUPFAM" id="SSF69593">
    <property type="entry name" value="Glycerol-3-phosphate (1)-acyltransferase"/>
    <property type="match status" value="1"/>
</dbReference>
<gene>
    <name evidence="2" type="ORF">MU846_01395</name>
</gene>
<dbReference type="SMART" id="SM00563">
    <property type="entry name" value="PlsC"/>
    <property type="match status" value="1"/>
</dbReference>
<dbReference type="GO" id="GO:0016746">
    <property type="term" value="F:acyltransferase activity"/>
    <property type="evidence" value="ECO:0007669"/>
    <property type="project" value="UniProtKB-KW"/>
</dbReference>
<evidence type="ECO:0000313" key="2">
    <source>
        <dbReference type="EMBL" id="MCK0536359.1"/>
    </source>
</evidence>
<proteinExistence type="predicted"/>
<dbReference type="InterPro" id="IPR002123">
    <property type="entry name" value="Plipid/glycerol_acylTrfase"/>
</dbReference>
<name>A0ABT0E3G7_9GAMM</name>
<keyword evidence="3" id="KW-1185">Reference proteome</keyword>
<keyword evidence="2" id="KW-0808">Transferase</keyword>
<dbReference type="Pfam" id="PF01553">
    <property type="entry name" value="Acyltransferase"/>
    <property type="match status" value="1"/>
</dbReference>
<evidence type="ECO:0000259" key="1">
    <source>
        <dbReference type="SMART" id="SM00563"/>
    </source>
</evidence>
<keyword evidence="2" id="KW-0012">Acyltransferase</keyword>
<dbReference type="PANTHER" id="PTHR22753">
    <property type="entry name" value="TRANSMEMBRANE PROTEIN 68"/>
    <property type="match status" value="1"/>
</dbReference>
<sequence length="264" mass="30046">MRQLLLAQRWYFQPVLSGAEHLCATRPALLVGNHTLYGIVDSPLFVSELYRRTGVFPRSLGDHFHFSVPGWGRLLRTFGAVPGTPETCRQLMESRQHILVFPGGAREVAKRRGEINQLVWKQRTGFARMAIAHGYDILPFASVGCDESWRIRYDGDDWQASRIGQWLLRQPRIASALRGGDIFMPLATGIGPTPLPRPEPFHFRIGAPIRTEHLQGQAQDPAVQWAVREQTASAINEMISQLKKERIPRREALRGWRRRLLPTT</sequence>
<protein>
    <submittedName>
        <fullName evidence="2">Acyltransferase family protein</fullName>
    </submittedName>
</protein>
<dbReference type="RefSeq" id="WP_246947493.1">
    <property type="nucleotide sequence ID" value="NZ_JALKII010000001.1"/>
</dbReference>
<dbReference type="Proteomes" id="UP001165524">
    <property type="component" value="Unassembled WGS sequence"/>
</dbReference>
<evidence type="ECO:0000313" key="3">
    <source>
        <dbReference type="Proteomes" id="UP001165524"/>
    </source>
</evidence>
<dbReference type="EMBL" id="JALKII010000001">
    <property type="protein sequence ID" value="MCK0536359.1"/>
    <property type="molecule type" value="Genomic_DNA"/>
</dbReference>
<comment type="caution">
    <text evidence="2">The sequence shown here is derived from an EMBL/GenBank/DDBJ whole genome shotgun (WGS) entry which is preliminary data.</text>
</comment>